<dbReference type="InterPro" id="IPR012348">
    <property type="entry name" value="RNR-like"/>
</dbReference>
<dbReference type="Pfam" id="PF02625">
    <property type="entry name" value="XdhC_CoxI"/>
    <property type="match status" value="1"/>
</dbReference>
<protein>
    <submittedName>
        <fullName evidence="2">Xanthine dehydrogenase accessory factor</fullName>
    </submittedName>
</protein>
<evidence type="ECO:0000313" key="2">
    <source>
        <dbReference type="EMBL" id="SFI71523.1"/>
    </source>
</evidence>
<feature type="domain" description="TRASH" evidence="1">
    <location>
        <begin position="307"/>
        <end position="345"/>
    </location>
</feature>
<sequence length="352" mass="38991">MGKEVVPAEIFLCRITRMNTIRDEVRLLEERREPYVVVTVVRRVRPSSATVGDKAVVAPDGRMIGFVGGHCTRRLVIEQARQCLETGQSQLLLITTRQTAEEVEGVTVLPMTCQSEGEVELFIEPKIPDPLLLIIGESPIALALEELAPRFGWFPRRLALEEMKVNDGDPAELLKRDVLKMCEPGMYAVVATMGMYDSESLLALRECPLAYAGLVISPKRWGSLREELFSAGVSAEFCDFVTAPAGHDIGAVGPQEIAVSIFAQMIERRRRQAEVRYHPPSGTVLKEATAEETVTASTAQKLGTGVDPVCGMLVDLDSTPYRTMHEGTMYGFCCPHCMRKFQHNPEAYLTPH</sequence>
<name>A0A1I3KGE5_9BACL</name>
<dbReference type="SMART" id="SM00746">
    <property type="entry name" value="TRASH"/>
    <property type="match status" value="1"/>
</dbReference>
<dbReference type="Pfam" id="PF13478">
    <property type="entry name" value="XdhC_C"/>
    <property type="match status" value="1"/>
</dbReference>
<dbReference type="AlphaFoldDB" id="A0A1I3KGE5"/>
<dbReference type="InterPro" id="IPR052698">
    <property type="entry name" value="MoCofactor_Util/Proc"/>
</dbReference>
<dbReference type="InterPro" id="IPR009078">
    <property type="entry name" value="Ferritin-like_SF"/>
</dbReference>
<dbReference type="InterPro" id="IPR007029">
    <property type="entry name" value="YHS_dom"/>
</dbReference>
<evidence type="ECO:0000259" key="1">
    <source>
        <dbReference type="SMART" id="SM00746"/>
    </source>
</evidence>
<dbReference type="Gene3D" id="1.10.620.20">
    <property type="entry name" value="Ribonucleotide Reductase, subunit A"/>
    <property type="match status" value="1"/>
</dbReference>
<gene>
    <name evidence="2" type="ORF">SAMN05421852_101449</name>
</gene>
<dbReference type="Proteomes" id="UP000199545">
    <property type="component" value="Unassembled WGS sequence"/>
</dbReference>
<reference evidence="2 3" key="1">
    <citation type="submission" date="2016-10" db="EMBL/GenBank/DDBJ databases">
        <authorList>
            <person name="de Groot N.N."/>
        </authorList>
    </citation>
    <scope>NUCLEOTIDE SEQUENCE [LARGE SCALE GENOMIC DNA]</scope>
    <source>
        <strain evidence="2 3">DSM 44778</strain>
    </source>
</reference>
<evidence type="ECO:0000313" key="3">
    <source>
        <dbReference type="Proteomes" id="UP000199545"/>
    </source>
</evidence>
<dbReference type="RefSeq" id="WP_245739696.1">
    <property type="nucleotide sequence ID" value="NZ_FORR01000001.1"/>
</dbReference>
<dbReference type="InterPro" id="IPR011017">
    <property type="entry name" value="TRASH_dom"/>
</dbReference>
<dbReference type="Pfam" id="PF04945">
    <property type="entry name" value="YHS"/>
    <property type="match status" value="1"/>
</dbReference>
<dbReference type="Gene3D" id="3.40.50.720">
    <property type="entry name" value="NAD(P)-binding Rossmann-like Domain"/>
    <property type="match status" value="1"/>
</dbReference>
<proteinExistence type="predicted"/>
<dbReference type="PANTHER" id="PTHR30388">
    <property type="entry name" value="ALDEHYDE OXIDOREDUCTASE MOLYBDENUM COFACTOR ASSEMBLY PROTEIN"/>
    <property type="match status" value="1"/>
</dbReference>
<dbReference type="GO" id="GO:0016491">
    <property type="term" value="F:oxidoreductase activity"/>
    <property type="evidence" value="ECO:0007669"/>
    <property type="project" value="InterPro"/>
</dbReference>
<dbReference type="SUPFAM" id="SSF47240">
    <property type="entry name" value="Ferritin-like"/>
    <property type="match status" value="1"/>
</dbReference>
<organism evidence="2 3">
    <name type="scientific">Thermoflavimicrobium dichotomicum</name>
    <dbReference type="NCBI Taxonomy" id="46223"/>
    <lineage>
        <taxon>Bacteria</taxon>
        <taxon>Bacillati</taxon>
        <taxon>Bacillota</taxon>
        <taxon>Bacilli</taxon>
        <taxon>Bacillales</taxon>
        <taxon>Thermoactinomycetaceae</taxon>
        <taxon>Thermoflavimicrobium</taxon>
    </lineage>
</organism>
<dbReference type="InterPro" id="IPR027051">
    <property type="entry name" value="XdhC_Rossmann_dom"/>
</dbReference>
<dbReference type="STRING" id="46223.SAMN05421852_101449"/>
<dbReference type="EMBL" id="FORR01000001">
    <property type="protein sequence ID" value="SFI71523.1"/>
    <property type="molecule type" value="Genomic_DNA"/>
</dbReference>
<accession>A0A1I3KGE5</accession>
<dbReference type="InterPro" id="IPR003777">
    <property type="entry name" value="XdhC_CoxI"/>
</dbReference>
<dbReference type="PANTHER" id="PTHR30388:SF6">
    <property type="entry name" value="XANTHINE DEHYDROGENASE SUBUNIT A-RELATED"/>
    <property type="match status" value="1"/>
</dbReference>
<keyword evidence="3" id="KW-1185">Reference proteome</keyword>